<feature type="signal peptide" evidence="1">
    <location>
        <begin position="1"/>
        <end position="23"/>
    </location>
</feature>
<evidence type="ECO:0000256" key="1">
    <source>
        <dbReference type="SAM" id="SignalP"/>
    </source>
</evidence>
<keyword evidence="1" id="KW-0732">Signal</keyword>
<gene>
    <name evidence="2" type="ORF">CALVIDRAFT_567674</name>
</gene>
<dbReference type="OrthoDB" id="3362444at2759"/>
<proteinExistence type="predicted"/>
<name>A0A167HXW2_CALVF</name>
<feature type="chain" id="PRO_5007887849" evidence="1">
    <location>
        <begin position="24"/>
        <end position="64"/>
    </location>
</feature>
<dbReference type="Proteomes" id="UP000076738">
    <property type="component" value="Unassembled WGS sequence"/>
</dbReference>
<dbReference type="EMBL" id="KV417314">
    <property type="protein sequence ID" value="KZO92094.1"/>
    <property type="molecule type" value="Genomic_DNA"/>
</dbReference>
<reference evidence="2 3" key="1">
    <citation type="journal article" date="2016" name="Mol. Biol. Evol.">
        <title>Comparative Genomics of Early-Diverging Mushroom-Forming Fungi Provides Insights into the Origins of Lignocellulose Decay Capabilities.</title>
        <authorList>
            <person name="Nagy L.G."/>
            <person name="Riley R."/>
            <person name="Tritt A."/>
            <person name="Adam C."/>
            <person name="Daum C."/>
            <person name="Floudas D."/>
            <person name="Sun H."/>
            <person name="Yadav J.S."/>
            <person name="Pangilinan J."/>
            <person name="Larsson K.H."/>
            <person name="Matsuura K."/>
            <person name="Barry K."/>
            <person name="Labutti K."/>
            <person name="Kuo R."/>
            <person name="Ohm R.A."/>
            <person name="Bhattacharya S.S."/>
            <person name="Shirouzu T."/>
            <person name="Yoshinaga Y."/>
            <person name="Martin F.M."/>
            <person name="Grigoriev I.V."/>
            <person name="Hibbett D.S."/>
        </authorList>
    </citation>
    <scope>NUCLEOTIDE SEQUENCE [LARGE SCALE GENOMIC DNA]</scope>
    <source>
        <strain evidence="2 3">TUFC12733</strain>
    </source>
</reference>
<sequence>MLFARSFNLLTLSLVLAVLTVLATPTPAQELTNAERFRRGLPPKAPRRLYDASVADTAKKGRAT</sequence>
<accession>A0A167HXW2</accession>
<protein>
    <submittedName>
        <fullName evidence="2">Uncharacterized protein</fullName>
    </submittedName>
</protein>
<dbReference type="AlphaFoldDB" id="A0A167HXW2"/>
<keyword evidence="3" id="KW-1185">Reference proteome</keyword>
<evidence type="ECO:0000313" key="3">
    <source>
        <dbReference type="Proteomes" id="UP000076738"/>
    </source>
</evidence>
<organism evidence="2 3">
    <name type="scientific">Calocera viscosa (strain TUFC12733)</name>
    <dbReference type="NCBI Taxonomy" id="1330018"/>
    <lineage>
        <taxon>Eukaryota</taxon>
        <taxon>Fungi</taxon>
        <taxon>Dikarya</taxon>
        <taxon>Basidiomycota</taxon>
        <taxon>Agaricomycotina</taxon>
        <taxon>Dacrymycetes</taxon>
        <taxon>Dacrymycetales</taxon>
        <taxon>Dacrymycetaceae</taxon>
        <taxon>Calocera</taxon>
    </lineage>
</organism>
<evidence type="ECO:0000313" key="2">
    <source>
        <dbReference type="EMBL" id="KZO92094.1"/>
    </source>
</evidence>